<evidence type="ECO:0000256" key="1">
    <source>
        <dbReference type="ARBA" id="ARBA00022723"/>
    </source>
</evidence>
<dbReference type="Pfam" id="PF13639">
    <property type="entry name" value="zf-RING_2"/>
    <property type="match status" value="1"/>
</dbReference>
<dbReference type="STRING" id="215637.A0A4P9ZSN1"/>
<dbReference type="Proteomes" id="UP000268162">
    <property type="component" value="Unassembled WGS sequence"/>
</dbReference>
<evidence type="ECO:0000256" key="4">
    <source>
        <dbReference type="PROSITE-ProRule" id="PRU00175"/>
    </source>
</evidence>
<gene>
    <name evidence="6" type="ORF">BJ085DRAFT_35516</name>
</gene>
<keyword evidence="3" id="KW-0862">Zinc</keyword>
<keyword evidence="2 4" id="KW-0863">Zinc-finger</keyword>
<dbReference type="PANTHER" id="PTHR15710:SF208">
    <property type="entry name" value="E3 UBIQUITIN-PROTEIN LIGASE RING1-LIKE"/>
    <property type="match status" value="1"/>
</dbReference>
<dbReference type="PANTHER" id="PTHR15710">
    <property type="entry name" value="E3 UBIQUITIN-PROTEIN LIGASE PRAJA"/>
    <property type="match status" value="1"/>
</dbReference>
<keyword evidence="1" id="KW-0479">Metal-binding</keyword>
<organism evidence="6 7">
    <name type="scientific">Dimargaris cristalligena</name>
    <dbReference type="NCBI Taxonomy" id="215637"/>
    <lineage>
        <taxon>Eukaryota</taxon>
        <taxon>Fungi</taxon>
        <taxon>Fungi incertae sedis</taxon>
        <taxon>Zoopagomycota</taxon>
        <taxon>Kickxellomycotina</taxon>
        <taxon>Dimargaritomycetes</taxon>
        <taxon>Dimargaritales</taxon>
        <taxon>Dimargaritaceae</taxon>
        <taxon>Dimargaris</taxon>
    </lineage>
</organism>
<dbReference type="GO" id="GO:0008270">
    <property type="term" value="F:zinc ion binding"/>
    <property type="evidence" value="ECO:0007669"/>
    <property type="project" value="UniProtKB-KW"/>
</dbReference>
<feature type="domain" description="RING-type" evidence="5">
    <location>
        <begin position="120"/>
        <end position="163"/>
    </location>
</feature>
<dbReference type="Gene3D" id="3.30.40.10">
    <property type="entry name" value="Zinc/RING finger domain, C3HC4 (zinc finger)"/>
    <property type="match status" value="1"/>
</dbReference>
<evidence type="ECO:0000259" key="5">
    <source>
        <dbReference type="PROSITE" id="PS50089"/>
    </source>
</evidence>
<dbReference type="SUPFAM" id="SSF57850">
    <property type="entry name" value="RING/U-box"/>
    <property type="match status" value="1"/>
</dbReference>
<evidence type="ECO:0000313" key="7">
    <source>
        <dbReference type="Proteomes" id="UP000268162"/>
    </source>
</evidence>
<sequence>MADYFAEHNIKPSESRTSVFGGGRRNHNPDLTDFFNVAPTPETMQQQVAPGDIGSTLRFFQAIQQRIPDHGESDETLDNLITQLMNEADSGSKGAPPASAKFIKQLPTIQVSAIPEGSSCVVCSDQFSATVDDSATRMPCRHIFHKTCLVPWLELHNTCSTCRQEVPSDDPNWLAQKAREENNPEEMQDLMFG</sequence>
<dbReference type="GO" id="GO:0016567">
    <property type="term" value="P:protein ubiquitination"/>
    <property type="evidence" value="ECO:0007669"/>
    <property type="project" value="TreeGrafter"/>
</dbReference>
<name>A0A4P9ZSN1_9FUNG</name>
<evidence type="ECO:0000313" key="6">
    <source>
        <dbReference type="EMBL" id="RKP35821.1"/>
    </source>
</evidence>
<dbReference type="InterPro" id="IPR001841">
    <property type="entry name" value="Znf_RING"/>
</dbReference>
<proteinExistence type="predicted"/>
<protein>
    <recommendedName>
        <fullName evidence="5">RING-type domain-containing protein</fullName>
    </recommendedName>
</protein>
<reference evidence="7" key="1">
    <citation type="journal article" date="2018" name="Nat. Microbiol.">
        <title>Leveraging single-cell genomics to expand the fungal tree of life.</title>
        <authorList>
            <person name="Ahrendt S.R."/>
            <person name="Quandt C.A."/>
            <person name="Ciobanu D."/>
            <person name="Clum A."/>
            <person name="Salamov A."/>
            <person name="Andreopoulos B."/>
            <person name="Cheng J.F."/>
            <person name="Woyke T."/>
            <person name="Pelin A."/>
            <person name="Henrissat B."/>
            <person name="Reynolds N.K."/>
            <person name="Benny G.L."/>
            <person name="Smith M.E."/>
            <person name="James T.Y."/>
            <person name="Grigoriev I.V."/>
        </authorList>
    </citation>
    <scope>NUCLEOTIDE SEQUENCE [LARGE SCALE GENOMIC DNA]</scope>
    <source>
        <strain evidence="7">RSA 468</strain>
    </source>
</reference>
<keyword evidence="7" id="KW-1185">Reference proteome</keyword>
<dbReference type="GO" id="GO:0061630">
    <property type="term" value="F:ubiquitin protein ligase activity"/>
    <property type="evidence" value="ECO:0007669"/>
    <property type="project" value="TreeGrafter"/>
</dbReference>
<dbReference type="PROSITE" id="PS50089">
    <property type="entry name" value="ZF_RING_2"/>
    <property type="match status" value="1"/>
</dbReference>
<dbReference type="AlphaFoldDB" id="A0A4P9ZSN1"/>
<dbReference type="InterPro" id="IPR013083">
    <property type="entry name" value="Znf_RING/FYVE/PHD"/>
</dbReference>
<dbReference type="EMBL" id="ML002778">
    <property type="protein sequence ID" value="RKP35821.1"/>
    <property type="molecule type" value="Genomic_DNA"/>
</dbReference>
<dbReference type="SMART" id="SM00184">
    <property type="entry name" value="RING"/>
    <property type="match status" value="1"/>
</dbReference>
<accession>A0A4P9ZSN1</accession>
<evidence type="ECO:0000256" key="2">
    <source>
        <dbReference type="ARBA" id="ARBA00022771"/>
    </source>
</evidence>
<dbReference type="GO" id="GO:0005737">
    <property type="term" value="C:cytoplasm"/>
    <property type="evidence" value="ECO:0007669"/>
    <property type="project" value="TreeGrafter"/>
</dbReference>
<evidence type="ECO:0000256" key="3">
    <source>
        <dbReference type="ARBA" id="ARBA00022833"/>
    </source>
</evidence>